<dbReference type="Pfam" id="PF08327">
    <property type="entry name" value="AHSA1"/>
    <property type="match status" value="1"/>
</dbReference>
<organism evidence="4 5">
    <name type="scientific">Svornostia abyssi</name>
    <dbReference type="NCBI Taxonomy" id="2898438"/>
    <lineage>
        <taxon>Bacteria</taxon>
        <taxon>Bacillati</taxon>
        <taxon>Actinomycetota</taxon>
        <taxon>Thermoleophilia</taxon>
        <taxon>Solirubrobacterales</taxon>
        <taxon>Baekduiaceae</taxon>
        <taxon>Svornostia</taxon>
    </lineage>
</organism>
<keyword evidence="5" id="KW-1185">Reference proteome</keyword>
<sequence length="177" mass="20025">MDPVSVSTHISKPRDELFAYLADIANHPEFCDHFLQDWHLTREETTGEGAGARFRMKRRFDRFAYGDLTFSAVEAPWRIVARGRSGKFGRVRHVVVWELHPDGGGTKVEVSFEWLPANPADRVAQLGKRRWARRGWGRALRRLRAIHETGRERGQRATISGGPRKPATGLASGRIGV</sequence>
<comment type="similarity">
    <text evidence="1">Belongs to the AHA1 family.</text>
</comment>
<dbReference type="InterPro" id="IPR023393">
    <property type="entry name" value="START-like_dom_sf"/>
</dbReference>
<dbReference type="CDD" id="cd07812">
    <property type="entry name" value="SRPBCC"/>
    <property type="match status" value="1"/>
</dbReference>
<evidence type="ECO:0000313" key="4">
    <source>
        <dbReference type="EMBL" id="UUY03276.1"/>
    </source>
</evidence>
<dbReference type="Proteomes" id="UP001058860">
    <property type="component" value="Chromosome"/>
</dbReference>
<evidence type="ECO:0000256" key="1">
    <source>
        <dbReference type="ARBA" id="ARBA00006817"/>
    </source>
</evidence>
<accession>A0ABY5PF74</accession>
<evidence type="ECO:0000259" key="3">
    <source>
        <dbReference type="Pfam" id="PF08327"/>
    </source>
</evidence>
<dbReference type="EMBL" id="CP088295">
    <property type="protein sequence ID" value="UUY03276.1"/>
    <property type="molecule type" value="Genomic_DNA"/>
</dbReference>
<protein>
    <submittedName>
        <fullName evidence="4">SRPBCC family protein</fullName>
    </submittedName>
</protein>
<reference evidence="5" key="1">
    <citation type="submission" date="2021-11" db="EMBL/GenBank/DDBJ databases">
        <title>Cultivation dependent microbiological survey of springs from the worlds oldest radium mine currently devoted to the extraction of radon-saturated water.</title>
        <authorList>
            <person name="Kapinusova G."/>
            <person name="Smrhova T."/>
            <person name="Strejcek M."/>
            <person name="Suman J."/>
            <person name="Jani K."/>
            <person name="Pajer P."/>
            <person name="Uhlik O."/>
        </authorList>
    </citation>
    <scope>NUCLEOTIDE SEQUENCE [LARGE SCALE GENOMIC DNA]</scope>
    <source>
        <strain evidence="5">J379</strain>
    </source>
</reference>
<dbReference type="RefSeq" id="WP_353863788.1">
    <property type="nucleotide sequence ID" value="NZ_CP088295.1"/>
</dbReference>
<gene>
    <name evidence="4" type="ORF">LRS13_21805</name>
</gene>
<proteinExistence type="inferred from homology"/>
<dbReference type="InterPro" id="IPR013538">
    <property type="entry name" value="ASHA1/2-like_C"/>
</dbReference>
<name>A0ABY5PF74_9ACTN</name>
<evidence type="ECO:0000313" key="5">
    <source>
        <dbReference type="Proteomes" id="UP001058860"/>
    </source>
</evidence>
<evidence type="ECO:0000256" key="2">
    <source>
        <dbReference type="SAM" id="MobiDB-lite"/>
    </source>
</evidence>
<feature type="region of interest" description="Disordered" evidence="2">
    <location>
        <begin position="151"/>
        <end position="177"/>
    </location>
</feature>
<dbReference type="Gene3D" id="3.30.530.20">
    <property type="match status" value="1"/>
</dbReference>
<feature type="domain" description="Activator of Hsp90 ATPase homologue 1/2-like C-terminal" evidence="3">
    <location>
        <begin position="13"/>
        <end position="147"/>
    </location>
</feature>
<dbReference type="SUPFAM" id="SSF55961">
    <property type="entry name" value="Bet v1-like"/>
    <property type="match status" value="1"/>
</dbReference>